<reference evidence="2 3" key="3">
    <citation type="journal article" date="2011" name="Nat. Chem. Biol.">
        <title>Reveromycin A biosynthesis uses RevG and RevJ for stereospecific spiroacetal formation.</title>
        <authorList>
            <person name="Takahashi S."/>
            <person name="Toyoda A."/>
            <person name="Sekiyama Y."/>
            <person name="Takagi H."/>
            <person name="Nogawa T."/>
            <person name="Uramoto M."/>
            <person name="Suzuki R."/>
            <person name="Koshino H."/>
            <person name="Kumano T."/>
            <person name="Panthee S."/>
            <person name="Dairi T."/>
            <person name="Ishikawa J."/>
            <person name="Ikeda H."/>
            <person name="Sakaki Y."/>
            <person name="Osada H."/>
        </authorList>
    </citation>
    <scope>NUCLEOTIDE SEQUENCE [LARGE SCALE GENOMIC DNA]</scope>
    <source>
        <strain evidence="2 3">SN-593</strain>
    </source>
</reference>
<organism evidence="2 3">
    <name type="scientific">Actinacidiphila reveromycinica</name>
    <dbReference type="NCBI Taxonomy" id="659352"/>
    <lineage>
        <taxon>Bacteria</taxon>
        <taxon>Bacillati</taxon>
        <taxon>Actinomycetota</taxon>
        <taxon>Actinomycetes</taxon>
        <taxon>Kitasatosporales</taxon>
        <taxon>Streptomycetaceae</taxon>
        <taxon>Actinacidiphila</taxon>
    </lineage>
</organism>
<proteinExistence type="predicted"/>
<dbReference type="Pfam" id="PF13302">
    <property type="entry name" value="Acetyltransf_3"/>
    <property type="match status" value="1"/>
</dbReference>
<dbReference type="InterPro" id="IPR000182">
    <property type="entry name" value="GNAT_dom"/>
</dbReference>
<dbReference type="GO" id="GO:0008999">
    <property type="term" value="F:protein-N-terminal-alanine acetyltransferase activity"/>
    <property type="evidence" value="ECO:0007669"/>
    <property type="project" value="TreeGrafter"/>
</dbReference>
<evidence type="ECO:0000259" key="1">
    <source>
        <dbReference type="PROSITE" id="PS51186"/>
    </source>
</evidence>
<dbReference type="PANTHER" id="PTHR43441">
    <property type="entry name" value="RIBOSOMAL-PROTEIN-SERINE ACETYLTRANSFERASE"/>
    <property type="match status" value="1"/>
</dbReference>
<protein>
    <recommendedName>
        <fullName evidence="1">N-acetyltransferase domain-containing protein</fullName>
    </recommendedName>
</protein>
<dbReference type="InterPro" id="IPR016181">
    <property type="entry name" value="Acyl_CoA_acyltransferase"/>
</dbReference>
<dbReference type="InterPro" id="IPR051908">
    <property type="entry name" value="Ribosomal_N-acetyltransferase"/>
</dbReference>
<gene>
    <name evidence="2" type="ORF">RVR_9700</name>
</gene>
<dbReference type="SUPFAM" id="SSF55729">
    <property type="entry name" value="Acyl-CoA N-acyltransferases (Nat)"/>
    <property type="match status" value="1"/>
</dbReference>
<reference evidence="2 3" key="2">
    <citation type="journal article" date="2011" name="J. Antibiot.">
        <title>Furaquinocins I and J: novel polyketide isoprenoid hybrid compounds from Streptomyces reveromyceticus SN-593.</title>
        <authorList>
            <person name="Panthee S."/>
            <person name="Takahashi S."/>
            <person name="Takagi H."/>
            <person name="Nogawa T."/>
            <person name="Oowada E."/>
            <person name="Uramoto M."/>
            <person name="Osada H."/>
        </authorList>
    </citation>
    <scope>NUCLEOTIDE SEQUENCE [LARGE SCALE GENOMIC DNA]</scope>
    <source>
        <strain evidence="2 3">SN-593</strain>
    </source>
</reference>
<dbReference type="Gene3D" id="3.40.630.30">
    <property type="match status" value="1"/>
</dbReference>
<reference evidence="2 3" key="1">
    <citation type="journal article" date="2010" name="J. Bacteriol.">
        <title>Biochemical characterization of a novel indole prenyltransferase from Streptomyces sp. SN-593.</title>
        <authorList>
            <person name="Takahashi S."/>
            <person name="Takagi H."/>
            <person name="Toyoda A."/>
            <person name="Uramoto M."/>
            <person name="Nogawa T."/>
            <person name="Ueki M."/>
            <person name="Sakaki Y."/>
            <person name="Osada H."/>
        </authorList>
    </citation>
    <scope>NUCLEOTIDE SEQUENCE [LARGE SCALE GENOMIC DNA]</scope>
    <source>
        <strain evidence="2 3">SN-593</strain>
    </source>
</reference>
<keyword evidence="3" id="KW-1185">Reference proteome</keyword>
<reference evidence="2 3" key="4">
    <citation type="journal article" date="2020" name="Sci. Rep.">
        <title>beta-carboline chemical signals induce reveromycin production through a LuxR family regulator in Streptomyces sp. SN-593.</title>
        <authorList>
            <person name="Panthee S."/>
            <person name="Kito N."/>
            <person name="Hayashi T."/>
            <person name="Shimizu T."/>
            <person name="Ishikawa J."/>
            <person name="Hamamoto H."/>
            <person name="Osada H."/>
            <person name="Takahashi S."/>
        </authorList>
    </citation>
    <scope>NUCLEOTIDE SEQUENCE [LARGE SCALE GENOMIC DNA]</scope>
    <source>
        <strain evidence="2 3">SN-593</strain>
    </source>
</reference>
<dbReference type="KEGG" id="arev:RVR_9700"/>
<evidence type="ECO:0000313" key="2">
    <source>
        <dbReference type="EMBL" id="BBB02018.1"/>
    </source>
</evidence>
<sequence>MLMDHWPLLGLHLKTPHLELRLPSDEELGQLADLAAAGVHEPDRMPFIVPWTDLPPAERARSVVQHHWLRRGTWVPDNWALNLAVFKDGRVVGLQEVAARDFAVLRQVSTASWLGVRHQGQGIGTEMRAAVLHLAFAGLGAHDALSGAFEDNPSSFAVSKKLGYEQDGVEQYSIRDVRVTMRRLRLPRVRWETHRHGATTITGLAPCLPLFGLSKEAAL</sequence>
<dbReference type="GO" id="GO:1990189">
    <property type="term" value="F:protein N-terminal-serine acetyltransferase activity"/>
    <property type="evidence" value="ECO:0007669"/>
    <property type="project" value="TreeGrafter"/>
</dbReference>
<dbReference type="AlphaFoldDB" id="A0A7U3V017"/>
<dbReference type="Proteomes" id="UP000595703">
    <property type="component" value="Chromosome"/>
</dbReference>
<name>A0A7U3V017_9ACTN</name>
<dbReference type="PANTHER" id="PTHR43441:SF11">
    <property type="entry name" value="RIBOSOMAL-PROTEIN-SERINE ACETYLTRANSFERASE"/>
    <property type="match status" value="1"/>
</dbReference>
<accession>A0A7U3V017</accession>
<dbReference type="EMBL" id="AP018365">
    <property type="protein sequence ID" value="BBB02018.1"/>
    <property type="molecule type" value="Genomic_DNA"/>
</dbReference>
<dbReference type="PROSITE" id="PS51186">
    <property type="entry name" value="GNAT"/>
    <property type="match status" value="1"/>
</dbReference>
<evidence type="ECO:0000313" key="3">
    <source>
        <dbReference type="Proteomes" id="UP000595703"/>
    </source>
</evidence>
<dbReference type="GO" id="GO:0005737">
    <property type="term" value="C:cytoplasm"/>
    <property type="evidence" value="ECO:0007669"/>
    <property type="project" value="TreeGrafter"/>
</dbReference>
<feature type="domain" description="N-acetyltransferase" evidence="1">
    <location>
        <begin position="18"/>
        <end position="186"/>
    </location>
</feature>